<comment type="caution">
    <text evidence="1">The sequence shown here is derived from an EMBL/GenBank/DDBJ whole genome shotgun (WGS) entry which is preliminary data.</text>
</comment>
<proteinExistence type="predicted"/>
<evidence type="ECO:0000313" key="1">
    <source>
        <dbReference type="EMBL" id="MPM61412.1"/>
    </source>
</evidence>
<accession>A0A645B7M2</accession>
<dbReference type="EMBL" id="VSSQ01018325">
    <property type="protein sequence ID" value="MPM61412.1"/>
    <property type="molecule type" value="Genomic_DNA"/>
</dbReference>
<dbReference type="AlphaFoldDB" id="A0A645B7M2"/>
<sequence length="103" mass="11605">MHDAAHRLGRKVVSRTHGIGSRLAKARDRGINQFWVQFFAIRNAKAKPVHHTGPVVFKQHISRLNELCKGLLAFGGLQIYRKRLFAAVAVGEIAGKLAHFWRP</sequence>
<reference evidence="1" key="1">
    <citation type="submission" date="2019-08" db="EMBL/GenBank/DDBJ databases">
        <authorList>
            <person name="Kucharzyk K."/>
            <person name="Murdoch R.W."/>
            <person name="Higgins S."/>
            <person name="Loffler F."/>
        </authorList>
    </citation>
    <scope>NUCLEOTIDE SEQUENCE</scope>
</reference>
<gene>
    <name evidence="1" type="ORF">SDC9_108270</name>
</gene>
<name>A0A645B7M2_9ZZZZ</name>
<organism evidence="1">
    <name type="scientific">bioreactor metagenome</name>
    <dbReference type="NCBI Taxonomy" id="1076179"/>
    <lineage>
        <taxon>unclassified sequences</taxon>
        <taxon>metagenomes</taxon>
        <taxon>ecological metagenomes</taxon>
    </lineage>
</organism>
<protein>
    <submittedName>
        <fullName evidence="1">Uncharacterized protein</fullName>
    </submittedName>
</protein>